<evidence type="ECO:0000256" key="7">
    <source>
        <dbReference type="PROSITE-ProRule" id="PRU01373"/>
    </source>
</evidence>
<dbReference type="GO" id="GO:0016740">
    <property type="term" value="F:transferase activity"/>
    <property type="evidence" value="ECO:0007669"/>
    <property type="project" value="UniProtKB-KW"/>
</dbReference>
<feature type="active site" description="Proton donor/acceptor" evidence="7">
    <location>
        <position position="144"/>
    </location>
</feature>
<evidence type="ECO:0000256" key="2">
    <source>
        <dbReference type="ARBA" id="ARBA00005992"/>
    </source>
</evidence>
<feature type="active site" description="Nucleophile" evidence="7">
    <location>
        <position position="163"/>
    </location>
</feature>
<dbReference type="UniPathway" id="UPA00219"/>
<feature type="domain" description="L,D-TPase catalytic" evidence="8">
    <location>
        <begin position="30"/>
        <end position="187"/>
    </location>
</feature>
<comment type="similarity">
    <text evidence="2">Belongs to the YkuD family.</text>
</comment>
<dbReference type="GO" id="GO:0009252">
    <property type="term" value="P:peptidoglycan biosynthetic process"/>
    <property type="evidence" value="ECO:0007669"/>
    <property type="project" value="UniProtKB-UniPathway"/>
</dbReference>
<keyword evidence="4 7" id="KW-0133">Cell shape</keyword>
<name>A0A1G9LPU6_9GAMM</name>
<dbReference type="OrthoDB" id="9809748at2"/>
<dbReference type="PANTHER" id="PTHR36699">
    <property type="entry name" value="LD-TRANSPEPTIDASE"/>
    <property type="match status" value="1"/>
</dbReference>
<evidence type="ECO:0000313" key="9">
    <source>
        <dbReference type="EMBL" id="SDL63928.1"/>
    </source>
</evidence>
<dbReference type="Pfam" id="PF03734">
    <property type="entry name" value="YkuD"/>
    <property type="match status" value="1"/>
</dbReference>
<keyword evidence="6 7" id="KW-0961">Cell wall biogenesis/degradation</keyword>
<dbReference type="InterPro" id="IPR038063">
    <property type="entry name" value="Transpep_catalytic_dom"/>
</dbReference>
<evidence type="ECO:0000256" key="6">
    <source>
        <dbReference type="ARBA" id="ARBA00023316"/>
    </source>
</evidence>
<sequence>MKRIKRGLLLGLWLLLPLLALKASGGQEDVWLLVDAASSTLHVYRGEREIERFHPIALGRAGTSRLHMRGDSKTPTGEFRINWINHDSDFNIFLGLNYPTLEHAREAERLGVLSTEAFNDYLTYYSSHGNPPQNTVLGGNIGIHGLGKGDPQVHAQFNWTEGCIAVTNRQIEKLANWVGLGTKVIIR</sequence>
<dbReference type="EMBL" id="FNGI01000005">
    <property type="protein sequence ID" value="SDL63928.1"/>
    <property type="molecule type" value="Genomic_DNA"/>
</dbReference>
<dbReference type="RefSeq" id="WP_089728452.1">
    <property type="nucleotide sequence ID" value="NZ_FNGI01000005.1"/>
</dbReference>
<reference evidence="9 10" key="1">
    <citation type="submission" date="2016-10" db="EMBL/GenBank/DDBJ databases">
        <authorList>
            <person name="de Groot N.N."/>
        </authorList>
    </citation>
    <scope>NUCLEOTIDE SEQUENCE [LARGE SCALE GENOMIC DNA]</scope>
    <source>
        <strain evidence="9 10">DSM 14789</strain>
    </source>
</reference>
<dbReference type="Gene3D" id="2.40.440.10">
    <property type="entry name" value="L,D-transpeptidase catalytic domain-like"/>
    <property type="match status" value="1"/>
</dbReference>
<protein>
    <submittedName>
        <fullName evidence="9">L,D-transpeptidase catalytic domain</fullName>
    </submittedName>
</protein>
<evidence type="ECO:0000256" key="4">
    <source>
        <dbReference type="ARBA" id="ARBA00022960"/>
    </source>
</evidence>
<keyword evidence="5 7" id="KW-0573">Peptidoglycan synthesis</keyword>
<dbReference type="Proteomes" id="UP000198654">
    <property type="component" value="Unassembled WGS sequence"/>
</dbReference>
<dbReference type="PANTHER" id="PTHR36699:SF1">
    <property type="entry name" value="L,D-TRANSPEPTIDASE YAFK-RELATED"/>
    <property type="match status" value="1"/>
</dbReference>
<keyword evidence="3" id="KW-0808">Transferase</keyword>
<dbReference type="STRING" id="119000.SAMN05661010_02196"/>
<dbReference type="GO" id="GO:0004180">
    <property type="term" value="F:carboxypeptidase activity"/>
    <property type="evidence" value="ECO:0007669"/>
    <property type="project" value="UniProtKB-ARBA"/>
</dbReference>
<dbReference type="PROSITE" id="PS52029">
    <property type="entry name" value="LD_TPASE"/>
    <property type="match status" value="1"/>
</dbReference>
<comment type="pathway">
    <text evidence="1 7">Cell wall biogenesis; peptidoglycan biosynthesis.</text>
</comment>
<keyword evidence="10" id="KW-1185">Reference proteome</keyword>
<gene>
    <name evidence="9" type="ORF">SAMN05661010_02196</name>
</gene>
<dbReference type="AlphaFoldDB" id="A0A1G9LPU6"/>
<evidence type="ECO:0000256" key="3">
    <source>
        <dbReference type="ARBA" id="ARBA00022679"/>
    </source>
</evidence>
<dbReference type="GO" id="GO:0071555">
    <property type="term" value="P:cell wall organization"/>
    <property type="evidence" value="ECO:0007669"/>
    <property type="project" value="UniProtKB-UniRule"/>
</dbReference>
<organism evidence="9 10">
    <name type="scientific">Modicisalibacter muralis</name>
    <dbReference type="NCBI Taxonomy" id="119000"/>
    <lineage>
        <taxon>Bacteria</taxon>
        <taxon>Pseudomonadati</taxon>
        <taxon>Pseudomonadota</taxon>
        <taxon>Gammaproteobacteria</taxon>
        <taxon>Oceanospirillales</taxon>
        <taxon>Halomonadaceae</taxon>
        <taxon>Modicisalibacter</taxon>
    </lineage>
</organism>
<evidence type="ECO:0000313" key="10">
    <source>
        <dbReference type="Proteomes" id="UP000198654"/>
    </source>
</evidence>
<accession>A0A1G9LPU6</accession>
<dbReference type="CDD" id="cd16913">
    <property type="entry name" value="YkuD_like"/>
    <property type="match status" value="1"/>
</dbReference>
<evidence type="ECO:0000259" key="8">
    <source>
        <dbReference type="PROSITE" id="PS52029"/>
    </source>
</evidence>
<evidence type="ECO:0000256" key="1">
    <source>
        <dbReference type="ARBA" id="ARBA00004752"/>
    </source>
</evidence>
<evidence type="ECO:0000256" key="5">
    <source>
        <dbReference type="ARBA" id="ARBA00022984"/>
    </source>
</evidence>
<dbReference type="GO" id="GO:0008360">
    <property type="term" value="P:regulation of cell shape"/>
    <property type="evidence" value="ECO:0007669"/>
    <property type="project" value="UniProtKB-UniRule"/>
</dbReference>
<dbReference type="SUPFAM" id="SSF141523">
    <property type="entry name" value="L,D-transpeptidase catalytic domain-like"/>
    <property type="match status" value="1"/>
</dbReference>
<proteinExistence type="inferred from homology"/>
<dbReference type="InterPro" id="IPR005490">
    <property type="entry name" value="LD_TPept_cat_dom"/>
</dbReference>